<gene>
    <name evidence="1" type="ORF">KB1_14910</name>
</gene>
<accession>A0AAD1KR76</accession>
<evidence type="ECO:0000313" key="1">
    <source>
        <dbReference type="EMBL" id="BCY25501.1"/>
    </source>
</evidence>
<proteinExistence type="predicted"/>
<dbReference type="Proteomes" id="UP000825072">
    <property type="component" value="Chromosome 1"/>
</dbReference>
<organism evidence="1 2">
    <name type="scientific">Cutibacterium modestum</name>
    <dbReference type="NCBI Taxonomy" id="2559073"/>
    <lineage>
        <taxon>Bacteria</taxon>
        <taxon>Bacillati</taxon>
        <taxon>Actinomycetota</taxon>
        <taxon>Actinomycetes</taxon>
        <taxon>Propionibacteriales</taxon>
        <taxon>Propionibacteriaceae</taxon>
        <taxon>Cutibacterium</taxon>
    </lineage>
</organism>
<sequence>MTTAVIDGSMRNVERMWRKVTFSVIVPYRPEWVTEPIEAMASKIVKPAEVLDSLVSRARDILKSSRSQACEPHRYYFSERIREAARIYRHAFYDATRDDAIRVKVTERRRTYKRSGLNIPDGLRYLGAERREYEDSLGDVAGGEAFHYAVLHFRLDDVPDAAVETAAAWLK</sequence>
<reference evidence="1" key="1">
    <citation type="submission" date="2021-06" db="EMBL/GenBank/DDBJ databases">
        <title>Genome sequence of Cutibacterium modestum strain KB17-24694.</title>
        <authorList>
            <person name="Dekio I."/>
            <person name="Asahina A."/>
            <person name="Nishida M."/>
        </authorList>
    </citation>
    <scope>NUCLEOTIDE SEQUENCE</scope>
    <source>
        <strain evidence="1">KB17-24694</strain>
    </source>
</reference>
<name>A0AAD1KR76_9ACTN</name>
<dbReference type="EMBL" id="AP024747">
    <property type="protein sequence ID" value="BCY25501.1"/>
    <property type="molecule type" value="Genomic_DNA"/>
</dbReference>
<protein>
    <submittedName>
        <fullName evidence="1">Uncharacterized protein</fullName>
    </submittedName>
</protein>
<evidence type="ECO:0000313" key="2">
    <source>
        <dbReference type="Proteomes" id="UP000825072"/>
    </source>
</evidence>
<dbReference type="AlphaFoldDB" id="A0AAD1KR76"/>